<dbReference type="Proteomes" id="UP001163324">
    <property type="component" value="Chromosome 2"/>
</dbReference>
<gene>
    <name evidence="1" type="ORF">N3K66_002799</name>
</gene>
<evidence type="ECO:0000313" key="1">
    <source>
        <dbReference type="EMBL" id="KAI9903447.1"/>
    </source>
</evidence>
<name>A0ACC0VAI2_9HYPO</name>
<dbReference type="EMBL" id="CM047941">
    <property type="protein sequence ID" value="KAI9903447.1"/>
    <property type="molecule type" value="Genomic_DNA"/>
</dbReference>
<keyword evidence="2" id="KW-1185">Reference proteome</keyword>
<evidence type="ECO:0000313" key="2">
    <source>
        <dbReference type="Proteomes" id="UP001163324"/>
    </source>
</evidence>
<sequence length="462" mass="50009">MTPHAADSPVRLRQLECFSVHRSRLGLYTNVCVTGTYRASNPQDDLKSDLYRAAGSVVARHPALSVGLLLSPDGSDTAPPAFVRLPEMDLDQMITVTQHGNPAGLPPRSVEEAAAERLEAQHNTPFDLASQPAPLWRLAVLDDRAGSGRVSICFCFHHSIMDTKSALVFHEDLLDSLLRLEPNEPPPAITRGSVEPLLPPMEALNPLPVSEEYIQRCLASRKPGDEVWSGNPQVVPVKTRISFFWLPSADSQTLRRRCKEHGSSPTALIMAAMASAMFAKLPDRYTTLVGDCAVSVRHLMPAPVTARSMGCYVGTFTETYSRPAASGTESESLRADSQRTKATIVATLASRCAECPIGLLNRIADVGGFFSAKLGHKRWGAFELSNVGTLEDTTPAPDGSRYDLESLLFSQSAGATSPVLKISVASGKDGRLGFGFSWQQGVVEDDLIIEVIAAFKRTLLDI</sequence>
<proteinExistence type="predicted"/>
<accession>A0ACC0VAI2</accession>
<reference evidence="1" key="1">
    <citation type="submission" date="2022-10" db="EMBL/GenBank/DDBJ databases">
        <title>Complete Genome of Trichothecium roseum strain YXFP-22015, a Plant Pathogen Isolated from Citrus.</title>
        <authorList>
            <person name="Wang Y."/>
            <person name="Zhu L."/>
        </authorList>
    </citation>
    <scope>NUCLEOTIDE SEQUENCE</scope>
    <source>
        <strain evidence="1">YXFP-22015</strain>
    </source>
</reference>
<organism evidence="1 2">
    <name type="scientific">Trichothecium roseum</name>
    <dbReference type="NCBI Taxonomy" id="47278"/>
    <lineage>
        <taxon>Eukaryota</taxon>
        <taxon>Fungi</taxon>
        <taxon>Dikarya</taxon>
        <taxon>Ascomycota</taxon>
        <taxon>Pezizomycotina</taxon>
        <taxon>Sordariomycetes</taxon>
        <taxon>Hypocreomycetidae</taxon>
        <taxon>Hypocreales</taxon>
        <taxon>Hypocreales incertae sedis</taxon>
        <taxon>Trichothecium</taxon>
    </lineage>
</organism>
<comment type="caution">
    <text evidence="1">The sequence shown here is derived from an EMBL/GenBank/DDBJ whole genome shotgun (WGS) entry which is preliminary data.</text>
</comment>
<protein>
    <submittedName>
        <fullName evidence="1">Uncharacterized protein</fullName>
    </submittedName>
</protein>